<gene>
    <name evidence="1" type="ORF">HNQ65_003184</name>
</gene>
<reference evidence="1 2" key="1">
    <citation type="submission" date="2020-08" db="EMBL/GenBank/DDBJ databases">
        <title>Genomic Encyclopedia of Type Strains, Phase IV (KMG-IV): sequencing the most valuable type-strain genomes for metagenomic binning, comparative biology and taxonomic classification.</title>
        <authorList>
            <person name="Goeker M."/>
        </authorList>
    </citation>
    <scope>NUCLEOTIDE SEQUENCE [LARGE SCALE GENOMIC DNA]</scope>
    <source>
        <strain evidence="1 2">DSM 12252</strain>
    </source>
</reference>
<dbReference type="Proteomes" id="UP000590740">
    <property type="component" value="Unassembled WGS sequence"/>
</dbReference>
<sequence>MNSRNSRRRPMWKLLGRLRSIIAVAPSGDGPWRSWEKASSREVQLEFDFEKNIKNTLGKKGLFRVAVRGQKVAEVTRA</sequence>
<accession>A0A7W7YCE9</accession>
<evidence type="ECO:0000313" key="1">
    <source>
        <dbReference type="EMBL" id="MBB5033596.1"/>
    </source>
</evidence>
<protein>
    <submittedName>
        <fullName evidence="1">Uncharacterized protein</fullName>
    </submittedName>
</protein>
<comment type="caution">
    <text evidence="1">The sequence shown here is derived from an EMBL/GenBank/DDBJ whole genome shotgun (WGS) entry which is preliminary data.</text>
</comment>
<dbReference type="EMBL" id="JACHIG010000006">
    <property type="protein sequence ID" value="MBB5033596.1"/>
    <property type="molecule type" value="Genomic_DNA"/>
</dbReference>
<organism evidence="1 2">
    <name type="scientific">Prosthecobacter vanneervenii</name>
    <dbReference type="NCBI Taxonomy" id="48466"/>
    <lineage>
        <taxon>Bacteria</taxon>
        <taxon>Pseudomonadati</taxon>
        <taxon>Verrucomicrobiota</taxon>
        <taxon>Verrucomicrobiia</taxon>
        <taxon>Verrucomicrobiales</taxon>
        <taxon>Verrucomicrobiaceae</taxon>
        <taxon>Prosthecobacter</taxon>
    </lineage>
</organism>
<proteinExistence type="predicted"/>
<dbReference type="AlphaFoldDB" id="A0A7W7YCE9"/>
<evidence type="ECO:0000313" key="2">
    <source>
        <dbReference type="Proteomes" id="UP000590740"/>
    </source>
</evidence>
<dbReference type="RefSeq" id="WP_184340549.1">
    <property type="nucleotide sequence ID" value="NZ_JACHIG010000006.1"/>
</dbReference>
<keyword evidence="2" id="KW-1185">Reference proteome</keyword>
<name>A0A7W7YCE9_9BACT</name>